<evidence type="ECO:0000256" key="11">
    <source>
        <dbReference type="ARBA" id="ARBA00023246"/>
    </source>
</evidence>
<evidence type="ECO:0000256" key="8">
    <source>
        <dbReference type="ARBA" id="ARBA00022620"/>
    </source>
</evidence>
<keyword evidence="14" id="KW-1185">Reference proteome</keyword>
<evidence type="ECO:0000256" key="10">
    <source>
        <dbReference type="ARBA" id="ARBA00023228"/>
    </source>
</evidence>
<dbReference type="GO" id="GO:0019221">
    <property type="term" value="P:cytokine-mediated signaling pathway"/>
    <property type="evidence" value="ECO:0007669"/>
    <property type="project" value="TreeGrafter"/>
</dbReference>
<evidence type="ECO:0000256" key="9">
    <source>
        <dbReference type="ARBA" id="ARBA00023198"/>
    </source>
</evidence>
<dbReference type="GO" id="GO:0051781">
    <property type="term" value="P:positive regulation of cell division"/>
    <property type="evidence" value="ECO:0007669"/>
    <property type="project" value="UniProtKB-KW"/>
</dbReference>
<evidence type="ECO:0000256" key="1">
    <source>
        <dbReference type="ARBA" id="ARBA00004371"/>
    </source>
</evidence>
<dbReference type="PRINTS" id="PR00264">
    <property type="entry name" value="INTERLEUKIN1"/>
</dbReference>
<keyword evidence="7 12" id="KW-0964">Secreted</keyword>
<dbReference type="GO" id="GO:0005125">
    <property type="term" value="F:cytokine activity"/>
    <property type="evidence" value="ECO:0007669"/>
    <property type="project" value="UniProtKB-UniRule"/>
</dbReference>
<protein>
    <recommendedName>
        <fullName evidence="12">Interleukin-1</fullName>
    </recommendedName>
</protein>
<dbReference type="OMA" id="CHATANA"/>
<evidence type="ECO:0000256" key="12">
    <source>
        <dbReference type="RuleBase" id="RU003753"/>
    </source>
</evidence>
<sequence>MENTGYTGCRLKISTRPRRGDQLLQLNEGNASDCPPEIVAELLRENSTVLTLHRPEPGTEFHLSREPCEAVYQPYDKKNVKLEFSMEMVRTHQDSEGRERPAMSDSNVTTLPEEIGDREYAGPGTFTKPLNCHATANAGVENGGTACGGTRACGLLVALNQISVSVLRGRGPKCPSGTVCAVCKKKDCDVHTINVRSEAKSELYYLEEGVSPNGCCGMIMKVMNSDCPFLIHNERDQYLRPGNRYQRIVLSHQDPESAQVTIFYYKSNKILKPYCGMPVVLNFSKTNYFLVCHSEASNVLLRIEECSSEALKKITEYSPKWRFIFYMKERQDGTLSFESAQHRGWFINNQWNKQIAGMKRTVEEALNADFIFILVKL</sequence>
<dbReference type="PANTHER" id="PTHR10078:SF30">
    <property type="entry name" value="INTERLEUKIN-1 BETA"/>
    <property type="match status" value="1"/>
</dbReference>
<dbReference type="AlphaFoldDB" id="A0A401PFN3"/>
<evidence type="ECO:0000256" key="2">
    <source>
        <dbReference type="ARBA" id="ARBA00004514"/>
    </source>
</evidence>
<dbReference type="Gene3D" id="2.80.10.50">
    <property type="match status" value="1"/>
</dbReference>
<dbReference type="GO" id="GO:0071222">
    <property type="term" value="P:cellular response to lipopolysaccharide"/>
    <property type="evidence" value="ECO:0007669"/>
    <property type="project" value="TreeGrafter"/>
</dbReference>
<dbReference type="GO" id="GO:0005764">
    <property type="term" value="C:lysosome"/>
    <property type="evidence" value="ECO:0007669"/>
    <property type="project" value="UniProtKB-SubCell"/>
</dbReference>
<comment type="similarity">
    <text evidence="4 12">Belongs to the IL-1 family.</text>
</comment>
<dbReference type="GO" id="GO:0005615">
    <property type="term" value="C:extracellular space"/>
    <property type="evidence" value="ECO:0007669"/>
    <property type="project" value="UniProtKB-KW"/>
</dbReference>
<evidence type="ECO:0000256" key="4">
    <source>
        <dbReference type="ARBA" id="ARBA00010448"/>
    </source>
</evidence>
<dbReference type="InterPro" id="IPR008996">
    <property type="entry name" value="IL1/FGF"/>
</dbReference>
<dbReference type="GO" id="GO:0042119">
    <property type="term" value="P:neutrophil activation"/>
    <property type="evidence" value="ECO:0007669"/>
    <property type="project" value="TreeGrafter"/>
</dbReference>
<dbReference type="PANTHER" id="PTHR10078">
    <property type="entry name" value="INTERLEUKIN-1 FAMILY MEMBER"/>
    <property type="match status" value="1"/>
</dbReference>
<dbReference type="SUPFAM" id="SSF50353">
    <property type="entry name" value="Cytokine"/>
    <property type="match status" value="1"/>
</dbReference>
<organism evidence="13 14">
    <name type="scientific">Scyliorhinus torazame</name>
    <name type="common">Cloudy catshark</name>
    <name type="synonym">Catulus torazame</name>
    <dbReference type="NCBI Taxonomy" id="75743"/>
    <lineage>
        <taxon>Eukaryota</taxon>
        <taxon>Metazoa</taxon>
        <taxon>Chordata</taxon>
        <taxon>Craniata</taxon>
        <taxon>Vertebrata</taxon>
        <taxon>Chondrichthyes</taxon>
        <taxon>Elasmobranchii</taxon>
        <taxon>Galeomorphii</taxon>
        <taxon>Galeoidea</taxon>
        <taxon>Carcharhiniformes</taxon>
        <taxon>Scyliorhinidae</taxon>
        <taxon>Scyliorhinus</taxon>
    </lineage>
</organism>
<proteinExistence type="inferred from homology"/>
<gene>
    <name evidence="13" type="ORF">scyTo_0008970</name>
</gene>
<keyword evidence="5" id="KW-0963">Cytoplasm</keyword>
<dbReference type="OrthoDB" id="8962877at2759"/>
<dbReference type="GO" id="GO:0005829">
    <property type="term" value="C:cytosol"/>
    <property type="evidence" value="ECO:0007669"/>
    <property type="project" value="UniProtKB-SubCell"/>
</dbReference>
<reference evidence="13 14" key="1">
    <citation type="journal article" date="2018" name="Nat. Ecol. Evol.">
        <title>Shark genomes provide insights into elasmobranch evolution and the origin of vertebrates.</title>
        <authorList>
            <person name="Hara Y"/>
            <person name="Yamaguchi K"/>
            <person name="Onimaru K"/>
            <person name="Kadota M"/>
            <person name="Koyanagi M"/>
            <person name="Keeley SD"/>
            <person name="Tatsumi K"/>
            <person name="Tanaka K"/>
            <person name="Motone F"/>
            <person name="Kageyama Y"/>
            <person name="Nozu R"/>
            <person name="Adachi N"/>
            <person name="Nishimura O"/>
            <person name="Nakagawa R"/>
            <person name="Tanegashima C"/>
            <person name="Kiyatake I"/>
            <person name="Matsumoto R"/>
            <person name="Murakumo K"/>
            <person name="Nishida K"/>
            <person name="Terakita A"/>
            <person name="Kuratani S"/>
            <person name="Sato K"/>
            <person name="Hyodo S Kuraku.S."/>
        </authorList>
    </citation>
    <scope>NUCLEOTIDE SEQUENCE [LARGE SCALE GENOMIC DNA]</scope>
</reference>
<keyword evidence="9" id="KW-0395">Inflammatory response</keyword>
<dbReference type="GO" id="GO:1901222">
    <property type="term" value="P:regulation of non-canonical NF-kappaB signal transduction"/>
    <property type="evidence" value="ECO:0007669"/>
    <property type="project" value="TreeGrafter"/>
</dbReference>
<dbReference type="Pfam" id="PF00340">
    <property type="entry name" value="IL1"/>
    <property type="match status" value="1"/>
</dbReference>
<keyword evidence="6" id="KW-0202">Cytokine</keyword>
<evidence type="ECO:0000313" key="13">
    <source>
        <dbReference type="EMBL" id="GCB71909.1"/>
    </source>
</evidence>
<keyword evidence="8" id="KW-0666">Pyrogen</keyword>
<dbReference type="GO" id="GO:0001660">
    <property type="term" value="P:fever generation"/>
    <property type="evidence" value="ECO:0007669"/>
    <property type="project" value="UniProtKB-KW"/>
</dbReference>
<evidence type="ECO:0000313" key="14">
    <source>
        <dbReference type="Proteomes" id="UP000288216"/>
    </source>
</evidence>
<evidence type="ECO:0000256" key="7">
    <source>
        <dbReference type="ARBA" id="ARBA00022525"/>
    </source>
</evidence>
<name>A0A401PFN3_SCYTO</name>
<dbReference type="GO" id="GO:0048246">
    <property type="term" value="P:macrophage chemotaxis"/>
    <property type="evidence" value="ECO:0007669"/>
    <property type="project" value="TreeGrafter"/>
</dbReference>
<dbReference type="GO" id="GO:0006955">
    <property type="term" value="P:immune response"/>
    <property type="evidence" value="ECO:0007669"/>
    <property type="project" value="InterPro"/>
</dbReference>
<comment type="subcellular location">
    <subcellularLocation>
        <location evidence="2">Cytoplasm</location>
        <location evidence="2">Cytosol</location>
    </subcellularLocation>
    <subcellularLocation>
        <location evidence="1">Lysosome</location>
    </subcellularLocation>
    <subcellularLocation>
        <location evidence="3">Secreted</location>
        <location evidence="3">Extracellular exosome</location>
    </subcellularLocation>
</comment>
<keyword evidence="10" id="KW-0458">Lysosome</keyword>
<accession>A0A401PFN3</accession>
<dbReference type="InterPro" id="IPR000975">
    <property type="entry name" value="IL-1_fam"/>
</dbReference>
<keyword evidence="11" id="KW-0497">Mitogen</keyword>
<evidence type="ECO:0000256" key="6">
    <source>
        <dbReference type="ARBA" id="ARBA00022514"/>
    </source>
</evidence>
<evidence type="ECO:0000256" key="3">
    <source>
        <dbReference type="ARBA" id="ARBA00004550"/>
    </source>
</evidence>
<dbReference type="Proteomes" id="UP000288216">
    <property type="component" value="Unassembled WGS sequence"/>
</dbReference>
<dbReference type="GO" id="GO:0005149">
    <property type="term" value="F:interleukin-1 receptor binding"/>
    <property type="evidence" value="ECO:0007669"/>
    <property type="project" value="UniProtKB-UniRule"/>
</dbReference>
<comment type="caution">
    <text evidence="13">The sequence shown here is derived from an EMBL/GenBank/DDBJ whole genome shotgun (WGS) entry which is preliminary data.</text>
</comment>
<evidence type="ECO:0000256" key="5">
    <source>
        <dbReference type="ARBA" id="ARBA00022490"/>
    </source>
</evidence>
<dbReference type="STRING" id="75743.A0A401PFN3"/>
<dbReference type="GO" id="GO:0010628">
    <property type="term" value="P:positive regulation of gene expression"/>
    <property type="evidence" value="ECO:0007669"/>
    <property type="project" value="TreeGrafter"/>
</dbReference>
<dbReference type="EMBL" id="BFAA01003548">
    <property type="protein sequence ID" value="GCB71909.1"/>
    <property type="molecule type" value="Genomic_DNA"/>
</dbReference>
<dbReference type="CDD" id="cd00100">
    <property type="entry name" value="beta-trefoil_IL1"/>
    <property type="match status" value="1"/>
</dbReference>